<gene>
    <name evidence="1" type="ORF">BpHYR1_022357</name>
</gene>
<comment type="caution">
    <text evidence="1">The sequence shown here is derived from an EMBL/GenBank/DDBJ whole genome shotgun (WGS) entry which is preliminary data.</text>
</comment>
<dbReference type="AlphaFoldDB" id="A0A3M7P786"/>
<accession>A0A3M7P786</accession>
<protein>
    <submittedName>
        <fullName evidence="1">Uncharacterized protein</fullName>
    </submittedName>
</protein>
<keyword evidence="2" id="KW-1185">Reference proteome</keyword>
<organism evidence="1 2">
    <name type="scientific">Brachionus plicatilis</name>
    <name type="common">Marine rotifer</name>
    <name type="synonym">Brachionus muelleri</name>
    <dbReference type="NCBI Taxonomy" id="10195"/>
    <lineage>
        <taxon>Eukaryota</taxon>
        <taxon>Metazoa</taxon>
        <taxon>Spiralia</taxon>
        <taxon>Gnathifera</taxon>
        <taxon>Rotifera</taxon>
        <taxon>Eurotatoria</taxon>
        <taxon>Monogononta</taxon>
        <taxon>Pseudotrocha</taxon>
        <taxon>Ploima</taxon>
        <taxon>Brachionidae</taxon>
        <taxon>Brachionus</taxon>
    </lineage>
</organism>
<sequence>MYDMITFFFESKTRFALVYKNLVSAITLKINFNDLLEFMQRLNLNEKKLTFAESLVQIKFNI</sequence>
<dbReference type="EMBL" id="REGN01012967">
    <property type="protein sequence ID" value="RMZ94554.1"/>
    <property type="molecule type" value="Genomic_DNA"/>
</dbReference>
<evidence type="ECO:0000313" key="2">
    <source>
        <dbReference type="Proteomes" id="UP000276133"/>
    </source>
</evidence>
<evidence type="ECO:0000313" key="1">
    <source>
        <dbReference type="EMBL" id="RMZ94554.1"/>
    </source>
</evidence>
<name>A0A3M7P786_BRAPC</name>
<reference evidence="1 2" key="1">
    <citation type="journal article" date="2018" name="Sci. Rep.">
        <title>Genomic signatures of local adaptation to the degree of environmental predictability in rotifers.</title>
        <authorList>
            <person name="Franch-Gras L."/>
            <person name="Hahn C."/>
            <person name="Garcia-Roger E.M."/>
            <person name="Carmona M.J."/>
            <person name="Serra M."/>
            <person name="Gomez A."/>
        </authorList>
    </citation>
    <scope>NUCLEOTIDE SEQUENCE [LARGE SCALE GENOMIC DNA]</scope>
    <source>
        <strain evidence="1">HYR1</strain>
    </source>
</reference>
<proteinExistence type="predicted"/>
<dbReference type="Proteomes" id="UP000276133">
    <property type="component" value="Unassembled WGS sequence"/>
</dbReference>